<sequence>MKINVVFIILLLSGCTSKPLFYNDFSPPKDSKQVNIAVEAPAIAEVLPLNVMYRSYKCQVSSRISEREYRDVPGFHNMEILLNRQGNTNVFAKNIPLDGGGRCDWRLSNIITSLKFSKAHPLSINVDSFIGRNLVFIFDTNPPKITGGRINKTKGNLYISKKYFPWLDKNSKSNKLTLELFGGQLYEYYEISQPQKTLWKPIIPEGVYVTSEYTGNPELDKQGKFARYSDGTVSQGDSNDEMYKKLLLLTSEGTAND</sequence>
<dbReference type="EMBL" id="CP093245">
    <property type="protein sequence ID" value="UNH31351.1"/>
    <property type="molecule type" value="Genomic_DNA"/>
</dbReference>
<reference evidence="1" key="1">
    <citation type="submission" date="2022-03" db="EMBL/GenBank/DDBJ databases">
        <title>ESBL-producing Moellerella wisconsensis and Escherichia marmotae isolated from wild game meat.</title>
        <authorList>
            <person name="Biggel M."/>
        </authorList>
    </citation>
    <scope>NUCLEOTIDE SEQUENCE</scope>
    <source>
        <strain evidence="1">W51</strain>
    </source>
</reference>
<name>A0A9Q8Q3K7_9GAMM</name>
<dbReference type="Proteomes" id="UP000829116">
    <property type="component" value="Chromosome"/>
</dbReference>
<dbReference type="PROSITE" id="PS51257">
    <property type="entry name" value="PROKAR_LIPOPROTEIN"/>
    <property type="match status" value="1"/>
</dbReference>
<proteinExistence type="predicted"/>
<evidence type="ECO:0000313" key="1">
    <source>
        <dbReference type="EMBL" id="UNH31351.1"/>
    </source>
</evidence>
<organism evidence="1 2">
    <name type="scientific">Moellerella wisconsensis</name>
    <dbReference type="NCBI Taxonomy" id="158849"/>
    <lineage>
        <taxon>Bacteria</taxon>
        <taxon>Pseudomonadati</taxon>
        <taxon>Pseudomonadota</taxon>
        <taxon>Gammaproteobacteria</taxon>
        <taxon>Enterobacterales</taxon>
        <taxon>Morganellaceae</taxon>
        <taxon>Moellerella</taxon>
    </lineage>
</organism>
<evidence type="ECO:0000313" key="2">
    <source>
        <dbReference type="Proteomes" id="UP000829116"/>
    </source>
</evidence>
<dbReference type="RefSeq" id="WP_241542392.1">
    <property type="nucleotide sequence ID" value="NZ_CAWQWN010000001.1"/>
</dbReference>
<accession>A0A9Q8Q3K7</accession>
<protein>
    <recommendedName>
        <fullName evidence="3">Lipoprotein</fullName>
    </recommendedName>
</protein>
<dbReference type="AlphaFoldDB" id="A0A9Q8Q3K7"/>
<evidence type="ECO:0008006" key="3">
    <source>
        <dbReference type="Google" id="ProtNLM"/>
    </source>
</evidence>
<gene>
    <name evidence="1" type="ORF">MNY72_03245</name>
</gene>